<organism evidence="4 5">
    <name type="scientific">Variovorax ginsengisoli</name>
    <dbReference type="NCBI Taxonomy" id="363844"/>
    <lineage>
        <taxon>Bacteria</taxon>
        <taxon>Pseudomonadati</taxon>
        <taxon>Pseudomonadota</taxon>
        <taxon>Betaproteobacteria</taxon>
        <taxon>Burkholderiales</taxon>
        <taxon>Comamonadaceae</taxon>
        <taxon>Variovorax</taxon>
    </lineage>
</organism>
<feature type="compositionally biased region" description="Basic and acidic residues" evidence="1">
    <location>
        <begin position="159"/>
        <end position="191"/>
    </location>
</feature>
<sequence length="309" mass="31920">MAFFKFRARGQQANEGRNASVAAAPAESVEVLRRRARHRLLGAGVLVLVGVIGFPLLFDTQPRPIAVDIPIEIPDRNKTKPLTVPATPAAPAVAATGTDNKPKPADTRVADASSRGMITETADGTEIPSDRPLADAAPRSSVAPAPAPAPAAAPTVRPPEAKPAVEPKPAPKPEVKSEPKPAPKPEVKVETPKPAATKPAATDDGARARALLEGKPVVAAPAAAAAKPAAGDDAGRFVIQVGAFADPEKAREVRQKLEKAGLKTYTNVAKTADGERTRVRVGPFSSRAEADRAAGRVKGLSLPASVLSL</sequence>
<dbReference type="SUPFAM" id="SSF110997">
    <property type="entry name" value="Sporulation related repeat"/>
    <property type="match status" value="1"/>
</dbReference>
<dbReference type="Pfam" id="PF05036">
    <property type="entry name" value="SPOR"/>
    <property type="match status" value="1"/>
</dbReference>
<evidence type="ECO:0000259" key="3">
    <source>
        <dbReference type="PROSITE" id="PS51724"/>
    </source>
</evidence>
<feature type="transmembrane region" description="Helical" evidence="2">
    <location>
        <begin position="40"/>
        <end position="58"/>
    </location>
</feature>
<keyword evidence="2" id="KW-0472">Membrane</keyword>
<dbReference type="InterPro" id="IPR036680">
    <property type="entry name" value="SPOR-like_sf"/>
</dbReference>
<evidence type="ECO:0000313" key="5">
    <source>
        <dbReference type="Proteomes" id="UP001226867"/>
    </source>
</evidence>
<proteinExistence type="predicted"/>
<feature type="compositionally biased region" description="Low complexity" evidence="1">
    <location>
        <begin position="192"/>
        <end position="202"/>
    </location>
</feature>
<accession>A0ABT9S9N0</accession>
<feature type="domain" description="SPOR" evidence="3">
    <location>
        <begin position="231"/>
        <end position="309"/>
    </location>
</feature>
<dbReference type="InterPro" id="IPR007730">
    <property type="entry name" value="SPOR-like_dom"/>
</dbReference>
<keyword evidence="2" id="KW-0812">Transmembrane</keyword>
<evidence type="ECO:0000256" key="2">
    <source>
        <dbReference type="SAM" id="Phobius"/>
    </source>
</evidence>
<dbReference type="Proteomes" id="UP001226867">
    <property type="component" value="Unassembled WGS sequence"/>
</dbReference>
<feature type="compositionally biased region" description="Basic and acidic residues" evidence="1">
    <location>
        <begin position="100"/>
        <end position="109"/>
    </location>
</feature>
<dbReference type="PROSITE" id="PS51724">
    <property type="entry name" value="SPOR"/>
    <property type="match status" value="1"/>
</dbReference>
<comment type="caution">
    <text evidence="4">The sequence shown here is derived from an EMBL/GenBank/DDBJ whole genome shotgun (WGS) entry which is preliminary data.</text>
</comment>
<reference evidence="4 5" key="1">
    <citation type="submission" date="2023-07" db="EMBL/GenBank/DDBJ databases">
        <title>Sorghum-associated microbial communities from plants grown in Nebraska, USA.</title>
        <authorList>
            <person name="Schachtman D."/>
        </authorList>
    </citation>
    <scope>NUCLEOTIDE SEQUENCE [LARGE SCALE GENOMIC DNA]</scope>
    <source>
        <strain evidence="4 5">DS1607</strain>
    </source>
</reference>
<dbReference type="RefSeq" id="WP_307689880.1">
    <property type="nucleotide sequence ID" value="NZ_JAUSRO010000006.1"/>
</dbReference>
<feature type="compositionally biased region" description="Low complexity" evidence="1">
    <location>
        <begin position="83"/>
        <end position="96"/>
    </location>
</feature>
<dbReference type="EMBL" id="JAUSRO010000006">
    <property type="protein sequence ID" value="MDP9900077.1"/>
    <property type="molecule type" value="Genomic_DNA"/>
</dbReference>
<keyword evidence="5" id="KW-1185">Reference proteome</keyword>
<name>A0ABT9S9N0_9BURK</name>
<evidence type="ECO:0000313" key="4">
    <source>
        <dbReference type="EMBL" id="MDP9900077.1"/>
    </source>
</evidence>
<feature type="region of interest" description="Disordered" evidence="1">
    <location>
        <begin position="77"/>
        <end position="209"/>
    </location>
</feature>
<dbReference type="InterPro" id="IPR052521">
    <property type="entry name" value="Cell_div_SPOR-domain"/>
</dbReference>
<keyword evidence="2" id="KW-1133">Transmembrane helix</keyword>
<dbReference type="PANTHER" id="PTHR38687:SF1">
    <property type="entry name" value="CELL DIVISION PROTEIN DEDD"/>
    <property type="match status" value="1"/>
</dbReference>
<protein>
    <submittedName>
        <fullName evidence="4">DedD protein</fullName>
    </submittedName>
</protein>
<dbReference type="PANTHER" id="PTHR38687">
    <property type="entry name" value="CELL DIVISION PROTEIN DEDD-RELATED"/>
    <property type="match status" value="1"/>
</dbReference>
<evidence type="ECO:0000256" key="1">
    <source>
        <dbReference type="SAM" id="MobiDB-lite"/>
    </source>
</evidence>
<gene>
    <name evidence="4" type="ORF">J2W36_002328</name>
</gene>
<feature type="compositionally biased region" description="Low complexity" evidence="1">
    <location>
        <begin position="134"/>
        <end position="144"/>
    </location>
</feature>
<dbReference type="Gene3D" id="3.30.70.1070">
    <property type="entry name" value="Sporulation related repeat"/>
    <property type="match status" value="1"/>
</dbReference>